<gene>
    <name evidence="17" type="ORF">AALM99_02320</name>
</gene>
<dbReference type="RefSeq" id="WP_202230489.1">
    <property type="nucleotide sequence ID" value="NZ_BAAFQO010000005.1"/>
</dbReference>
<dbReference type="InterPro" id="IPR050482">
    <property type="entry name" value="Sensor_HK_TwoCompSys"/>
</dbReference>
<proteinExistence type="predicted"/>
<dbReference type="Proteomes" id="UP001565242">
    <property type="component" value="Unassembled WGS sequence"/>
</dbReference>
<keyword evidence="10 15" id="KW-1133">Transmembrane helix</keyword>
<evidence type="ECO:0000256" key="5">
    <source>
        <dbReference type="ARBA" id="ARBA00022679"/>
    </source>
</evidence>
<evidence type="ECO:0000256" key="10">
    <source>
        <dbReference type="ARBA" id="ARBA00022989"/>
    </source>
</evidence>
<keyword evidence="6 15" id="KW-0812">Transmembrane</keyword>
<dbReference type="InterPro" id="IPR003594">
    <property type="entry name" value="HATPase_dom"/>
</dbReference>
<dbReference type="PANTHER" id="PTHR24421:SF37">
    <property type="entry name" value="SENSOR HISTIDINE KINASE NARS"/>
    <property type="match status" value="1"/>
</dbReference>
<name>A0ABV4D6F4_9LACT</name>
<dbReference type="InterPro" id="IPR005467">
    <property type="entry name" value="His_kinase_dom"/>
</dbReference>
<comment type="subcellular location">
    <subcellularLocation>
        <location evidence="2 13">Cell membrane</location>
        <topology evidence="2 13">Multi-pass membrane protein</topology>
    </subcellularLocation>
</comment>
<dbReference type="EMBL" id="JBCLSQ010000004">
    <property type="protein sequence ID" value="MEY8537284.1"/>
    <property type="molecule type" value="Genomic_DNA"/>
</dbReference>
<evidence type="ECO:0000256" key="3">
    <source>
        <dbReference type="ARBA" id="ARBA00022475"/>
    </source>
</evidence>
<feature type="coiled-coil region" evidence="14">
    <location>
        <begin position="90"/>
        <end position="127"/>
    </location>
</feature>
<dbReference type="GO" id="GO:0016301">
    <property type="term" value="F:kinase activity"/>
    <property type="evidence" value="ECO:0007669"/>
    <property type="project" value="UniProtKB-KW"/>
</dbReference>
<keyword evidence="14" id="KW-0175">Coiled coil</keyword>
<keyword evidence="12 13" id="KW-0472">Membrane</keyword>
<feature type="transmembrane region" description="Helical" evidence="15">
    <location>
        <begin position="46"/>
        <end position="66"/>
    </location>
</feature>
<keyword evidence="7 13" id="KW-0547">Nucleotide-binding</keyword>
<dbReference type="CDD" id="cd16917">
    <property type="entry name" value="HATPase_UhpB-NarQ-NarX-like"/>
    <property type="match status" value="1"/>
</dbReference>
<keyword evidence="11 13" id="KW-0902">Two-component regulatory system</keyword>
<dbReference type="InterPro" id="IPR036890">
    <property type="entry name" value="HATPase_C_sf"/>
</dbReference>
<protein>
    <recommendedName>
        <fullName evidence="13">Sensor histidine kinase</fullName>
        <ecNumber evidence="13">2.7.13.3</ecNumber>
    </recommendedName>
</protein>
<evidence type="ECO:0000256" key="13">
    <source>
        <dbReference type="PIRNR" id="PIRNR037431"/>
    </source>
</evidence>
<comment type="caution">
    <text evidence="17">The sequence shown here is derived from an EMBL/GenBank/DDBJ whole genome shotgun (WGS) entry which is preliminary data.</text>
</comment>
<keyword evidence="18" id="KW-1185">Reference proteome</keyword>
<dbReference type="InterPro" id="IPR017202">
    <property type="entry name" value="LiaS/VraS"/>
</dbReference>
<dbReference type="SUPFAM" id="SSF55874">
    <property type="entry name" value="ATPase domain of HSP90 chaperone/DNA topoisomerase II/histidine kinase"/>
    <property type="match status" value="1"/>
</dbReference>
<dbReference type="Pfam" id="PF07730">
    <property type="entry name" value="HisKA_3"/>
    <property type="match status" value="1"/>
</dbReference>
<evidence type="ECO:0000256" key="12">
    <source>
        <dbReference type="ARBA" id="ARBA00023136"/>
    </source>
</evidence>
<feature type="domain" description="Histidine kinase" evidence="16">
    <location>
        <begin position="128"/>
        <end position="325"/>
    </location>
</feature>
<evidence type="ECO:0000313" key="17">
    <source>
        <dbReference type="EMBL" id="MEY8537284.1"/>
    </source>
</evidence>
<keyword evidence="8 13" id="KW-0418">Kinase</keyword>
<evidence type="ECO:0000313" key="18">
    <source>
        <dbReference type="Proteomes" id="UP001565242"/>
    </source>
</evidence>
<evidence type="ECO:0000256" key="14">
    <source>
        <dbReference type="SAM" id="Coils"/>
    </source>
</evidence>
<evidence type="ECO:0000256" key="2">
    <source>
        <dbReference type="ARBA" id="ARBA00004651"/>
    </source>
</evidence>
<dbReference type="PANTHER" id="PTHR24421">
    <property type="entry name" value="NITRATE/NITRITE SENSOR PROTEIN NARX-RELATED"/>
    <property type="match status" value="1"/>
</dbReference>
<reference evidence="17 18" key="1">
    <citation type="submission" date="2024-03" db="EMBL/GenBank/DDBJ databases">
        <title>Mouse gut bacterial collection (mGBC) of GemPharmatech.</title>
        <authorList>
            <person name="He Y."/>
            <person name="Dong L."/>
            <person name="Wu D."/>
            <person name="Gao X."/>
            <person name="Lin Z."/>
        </authorList>
    </citation>
    <scope>NUCLEOTIDE SEQUENCE [LARGE SCALE GENOMIC DNA]</scope>
    <source>
        <strain evidence="17 18">20-218</strain>
    </source>
</reference>
<organism evidence="17 18">
    <name type="scientific">Lactococcus muris</name>
    <dbReference type="NCBI Taxonomy" id="2941330"/>
    <lineage>
        <taxon>Bacteria</taxon>
        <taxon>Bacillati</taxon>
        <taxon>Bacillota</taxon>
        <taxon>Bacilli</taxon>
        <taxon>Lactobacillales</taxon>
        <taxon>Streptococcaceae</taxon>
        <taxon>Lactococcus</taxon>
    </lineage>
</organism>
<evidence type="ECO:0000256" key="4">
    <source>
        <dbReference type="ARBA" id="ARBA00022553"/>
    </source>
</evidence>
<evidence type="ECO:0000256" key="7">
    <source>
        <dbReference type="ARBA" id="ARBA00022741"/>
    </source>
</evidence>
<evidence type="ECO:0000259" key="16">
    <source>
        <dbReference type="PROSITE" id="PS50109"/>
    </source>
</evidence>
<keyword evidence="5 13" id="KW-0808">Transferase</keyword>
<keyword evidence="3 13" id="KW-1003">Cell membrane</keyword>
<evidence type="ECO:0000256" key="1">
    <source>
        <dbReference type="ARBA" id="ARBA00000085"/>
    </source>
</evidence>
<dbReference type="Pfam" id="PF02518">
    <property type="entry name" value="HATPase_c"/>
    <property type="match status" value="1"/>
</dbReference>
<evidence type="ECO:0000256" key="11">
    <source>
        <dbReference type="ARBA" id="ARBA00023012"/>
    </source>
</evidence>
<keyword evidence="4" id="KW-0597">Phosphoprotein</keyword>
<evidence type="ECO:0000256" key="15">
    <source>
        <dbReference type="SAM" id="Phobius"/>
    </source>
</evidence>
<feature type="transmembrane region" description="Helical" evidence="15">
    <location>
        <begin position="5"/>
        <end position="26"/>
    </location>
</feature>
<dbReference type="Gene3D" id="3.30.565.10">
    <property type="entry name" value="Histidine kinase-like ATPase, C-terminal domain"/>
    <property type="match status" value="1"/>
</dbReference>
<accession>A0ABV4D6F4</accession>
<evidence type="ECO:0000256" key="9">
    <source>
        <dbReference type="ARBA" id="ARBA00022840"/>
    </source>
</evidence>
<comment type="catalytic activity">
    <reaction evidence="1 13">
        <text>ATP + protein L-histidine = ADP + protein N-phospho-L-histidine.</text>
        <dbReference type="EC" id="2.7.13.3"/>
    </reaction>
</comment>
<dbReference type="Gene3D" id="1.20.5.1930">
    <property type="match status" value="1"/>
</dbReference>
<dbReference type="PIRSF" id="PIRSF037431">
    <property type="entry name" value="STHK_LiaS"/>
    <property type="match status" value="1"/>
</dbReference>
<dbReference type="EC" id="2.7.13.3" evidence="13"/>
<dbReference type="InterPro" id="IPR011712">
    <property type="entry name" value="Sig_transdc_His_kin_sub3_dim/P"/>
</dbReference>
<keyword evidence="9 13" id="KW-0067">ATP-binding</keyword>
<dbReference type="PROSITE" id="PS50109">
    <property type="entry name" value="HIS_KIN"/>
    <property type="match status" value="1"/>
</dbReference>
<evidence type="ECO:0000256" key="6">
    <source>
        <dbReference type="ARBA" id="ARBA00022692"/>
    </source>
</evidence>
<dbReference type="SMART" id="SM00387">
    <property type="entry name" value="HATPase_c"/>
    <property type="match status" value="1"/>
</dbReference>
<evidence type="ECO:0000256" key="8">
    <source>
        <dbReference type="ARBA" id="ARBA00022777"/>
    </source>
</evidence>
<sequence>MKKSIIRTFTVLFIIIVLVNTLLFLVTSDASTINLVGLKVNNFYGIWIFLSVAGLLALVFTFFNYLENSKIKKNFFDDIQRLSQNQEPENQELQELYLRLKEMTTELQELSAQKSANKAEIIETERKRISRELHDSVSQELFAATMILSSVTGSEAEATHLTQDQILTQTRLVLKILHEAQNEMRALLLHLRPIELDGKSLAAGLNSLTDELQAKISSNINVKLSDIQASSNIEDNLFRMAQEILSNTLRHAQADNIEVLLKEQHDNIILRITDDGVGFDTKNSKSASYGLVNIKERALLLGGDVKIVSAPNQGTSVEIRIPQVNQIKKIKGKNG</sequence>